<accession>A0A078FV86</accession>
<dbReference type="InterPro" id="IPR025836">
    <property type="entry name" value="Zn_knuckle_CX2CX4HX4C"/>
</dbReference>
<evidence type="ECO:0000256" key="1">
    <source>
        <dbReference type="SAM" id="MobiDB-lite"/>
    </source>
</evidence>
<organism evidence="3 5">
    <name type="scientific">Brassica napus</name>
    <name type="common">Rape</name>
    <dbReference type="NCBI Taxonomy" id="3708"/>
    <lineage>
        <taxon>Eukaryota</taxon>
        <taxon>Viridiplantae</taxon>
        <taxon>Streptophyta</taxon>
        <taxon>Embryophyta</taxon>
        <taxon>Tracheophyta</taxon>
        <taxon>Spermatophyta</taxon>
        <taxon>Magnoliopsida</taxon>
        <taxon>eudicotyledons</taxon>
        <taxon>Gunneridae</taxon>
        <taxon>Pentapetalae</taxon>
        <taxon>rosids</taxon>
        <taxon>malvids</taxon>
        <taxon>Brassicales</taxon>
        <taxon>Brassicaceae</taxon>
        <taxon>Brassiceae</taxon>
        <taxon>Brassica</taxon>
    </lineage>
</organism>
<name>A0A078FV86_BRANA</name>
<feature type="compositionally biased region" description="Basic residues" evidence="1">
    <location>
        <begin position="232"/>
        <end position="249"/>
    </location>
</feature>
<dbReference type="EMBL" id="LK032176">
    <property type="protein sequence ID" value="CDY25512.1"/>
    <property type="molecule type" value="Genomic_DNA"/>
</dbReference>
<evidence type="ECO:0000313" key="3">
    <source>
        <dbReference type="EMBL" id="CDY16964.1"/>
    </source>
</evidence>
<reference evidence="3" key="2">
    <citation type="submission" date="2014-06" db="EMBL/GenBank/DDBJ databases">
        <authorList>
            <person name="Genoscope - CEA"/>
        </authorList>
    </citation>
    <scope>NUCLEOTIDE SEQUENCE</scope>
</reference>
<feature type="compositionally biased region" description="Polar residues" evidence="1">
    <location>
        <begin position="219"/>
        <end position="231"/>
    </location>
</feature>
<evidence type="ECO:0000313" key="5">
    <source>
        <dbReference type="Proteomes" id="UP000028999"/>
    </source>
</evidence>
<feature type="domain" description="Zinc knuckle CX2CX4HX4C" evidence="2">
    <location>
        <begin position="3"/>
        <end position="40"/>
    </location>
</feature>
<gene>
    <name evidence="3" type="primary">BnaC09g40910D</name>
    <name evidence="4" type="synonym">BnaC09g11370D</name>
    <name evidence="4" type="ORF">GSBRNA2T00032752001</name>
    <name evidence="3" type="ORF">GSBRNA2T00094894001</name>
</gene>
<evidence type="ECO:0000313" key="4">
    <source>
        <dbReference type="EMBL" id="CDY25512.1"/>
    </source>
</evidence>
<evidence type="ECO:0000259" key="2">
    <source>
        <dbReference type="Pfam" id="PF14392"/>
    </source>
</evidence>
<dbReference type="AlphaFoldDB" id="A0A078FV86"/>
<sequence length="306" mass="34909">MSRVVNIKGAKPVKIHFDYERIQKRCFTCHRLNHEQKVCPLVVKRRKDETLVRSQRISKEMEVKQVVLKENDPLFGVLTEDQVGISSITGKPKIIKEVLDEMRQYMMWAAEEGRWVRQEGVRGSVAAVEQDPMLKRTMLRLETPPIISQDFDRGKGIVFSYEELKKPLEGRNQQEKFMASAIRADTAGRWNAEKITMGGSDDTKFDAIYMGSPPSSTVFSTGFSEPCASSGTKKKTYQRRRPPKSRRNPRLLLNAEKEEGVLWDKAADKRVEGSKKRKVETEVGDLLVSEKSKTLKVIPRKGSPNI</sequence>
<keyword evidence="5" id="KW-1185">Reference proteome</keyword>
<dbReference type="Pfam" id="PF14392">
    <property type="entry name" value="zf-CCHC_4"/>
    <property type="match status" value="1"/>
</dbReference>
<dbReference type="EMBL" id="LK032068">
    <property type="protein sequence ID" value="CDY16964.1"/>
    <property type="molecule type" value="Genomic_DNA"/>
</dbReference>
<protein>
    <submittedName>
        <fullName evidence="4">BnaC09g11370D protein</fullName>
    </submittedName>
    <submittedName>
        <fullName evidence="3">BnaC09g40910D protein</fullName>
    </submittedName>
</protein>
<dbReference type="Gramene" id="CDY25512">
    <property type="protein sequence ID" value="CDY25512"/>
    <property type="gene ID" value="GSBRNA2T00032752001"/>
</dbReference>
<reference evidence="3 5" key="1">
    <citation type="journal article" date="2014" name="Science">
        <title>Plant genetics. Early allopolyploid evolution in the post-Neolithic Brassica napus oilseed genome.</title>
        <authorList>
            <person name="Chalhoub B."/>
            <person name="Denoeud F."/>
            <person name="Liu S."/>
            <person name="Parkin I.A."/>
            <person name="Tang H."/>
            <person name="Wang X."/>
            <person name="Chiquet J."/>
            <person name="Belcram H."/>
            <person name="Tong C."/>
            <person name="Samans B."/>
            <person name="Correa M."/>
            <person name="Da Silva C."/>
            <person name="Just J."/>
            <person name="Falentin C."/>
            <person name="Koh C.S."/>
            <person name="Le Clainche I."/>
            <person name="Bernard M."/>
            <person name="Bento P."/>
            <person name="Noel B."/>
            <person name="Labadie K."/>
            <person name="Alberti A."/>
            <person name="Charles M."/>
            <person name="Arnaud D."/>
            <person name="Guo H."/>
            <person name="Daviaud C."/>
            <person name="Alamery S."/>
            <person name="Jabbari K."/>
            <person name="Zhao M."/>
            <person name="Edger P.P."/>
            <person name="Chelaifa H."/>
            <person name="Tack D."/>
            <person name="Lassalle G."/>
            <person name="Mestiri I."/>
            <person name="Schnel N."/>
            <person name="Le Paslier M.C."/>
            <person name="Fan G."/>
            <person name="Renault V."/>
            <person name="Bayer P.E."/>
            <person name="Golicz A.A."/>
            <person name="Manoli S."/>
            <person name="Lee T.H."/>
            <person name="Thi V.H."/>
            <person name="Chalabi S."/>
            <person name="Hu Q."/>
            <person name="Fan C."/>
            <person name="Tollenaere R."/>
            <person name="Lu Y."/>
            <person name="Battail C."/>
            <person name="Shen J."/>
            <person name="Sidebottom C.H."/>
            <person name="Wang X."/>
            <person name="Canaguier A."/>
            <person name="Chauveau A."/>
            <person name="Berard A."/>
            <person name="Deniot G."/>
            <person name="Guan M."/>
            <person name="Liu Z."/>
            <person name="Sun F."/>
            <person name="Lim Y.P."/>
            <person name="Lyons E."/>
            <person name="Town C.D."/>
            <person name="Bancroft I."/>
            <person name="Wang X."/>
            <person name="Meng J."/>
            <person name="Ma J."/>
            <person name="Pires J.C."/>
            <person name="King G.J."/>
            <person name="Brunel D."/>
            <person name="Delourme R."/>
            <person name="Renard M."/>
            <person name="Aury J.M."/>
            <person name="Adams K.L."/>
            <person name="Batley J."/>
            <person name="Snowdon R.J."/>
            <person name="Tost J."/>
            <person name="Edwards D."/>
            <person name="Zhou Y."/>
            <person name="Hua W."/>
            <person name="Sharpe A.G."/>
            <person name="Paterson A.H."/>
            <person name="Guan C."/>
            <person name="Wincker P."/>
        </authorList>
    </citation>
    <scope>NUCLEOTIDE SEQUENCE [LARGE SCALE GENOMIC DNA]</scope>
    <source>
        <strain evidence="5">cv. Darmor-bzh</strain>
    </source>
</reference>
<feature type="region of interest" description="Disordered" evidence="1">
    <location>
        <begin position="219"/>
        <end position="252"/>
    </location>
</feature>
<proteinExistence type="predicted"/>
<dbReference type="PaxDb" id="3708-A0A078FV86"/>
<dbReference type="Gramene" id="CDY16964">
    <property type="protein sequence ID" value="CDY16964"/>
    <property type="gene ID" value="GSBRNA2T00094894001"/>
</dbReference>
<dbReference type="Proteomes" id="UP000028999">
    <property type="component" value="Unassembled WGS sequence"/>
</dbReference>